<keyword evidence="4 6" id="KW-1133">Transmembrane helix</keyword>
<name>A0A7R9KVQ1_9ACAR</name>
<dbReference type="InterPro" id="IPR013525">
    <property type="entry name" value="ABC2_TM"/>
</dbReference>
<accession>A0A7R9KVQ1</accession>
<keyword evidence="3 6" id="KW-0812">Transmembrane</keyword>
<feature type="transmembrane region" description="Helical" evidence="6">
    <location>
        <begin position="338"/>
        <end position="365"/>
    </location>
</feature>
<dbReference type="PANTHER" id="PTHR30294">
    <property type="entry name" value="MEMBRANE COMPONENT OF ABC TRANSPORTER YHHJ-RELATED"/>
    <property type="match status" value="1"/>
</dbReference>
<reference evidence="8" key="1">
    <citation type="submission" date="2020-11" db="EMBL/GenBank/DDBJ databases">
        <authorList>
            <person name="Tran Van P."/>
        </authorList>
    </citation>
    <scope>NUCLEOTIDE SEQUENCE</scope>
</reference>
<dbReference type="Proteomes" id="UP000759131">
    <property type="component" value="Unassembled WGS sequence"/>
</dbReference>
<dbReference type="OrthoDB" id="6500300at2759"/>
<evidence type="ECO:0000259" key="7">
    <source>
        <dbReference type="Pfam" id="PF12698"/>
    </source>
</evidence>
<keyword evidence="2" id="KW-1003">Cell membrane</keyword>
<dbReference type="AlphaFoldDB" id="A0A7R9KVQ1"/>
<evidence type="ECO:0000256" key="1">
    <source>
        <dbReference type="ARBA" id="ARBA00004651"/>
    </source>
</evidence>
<evidence type="ECO:0000313" key="9">
    <source>
        <dbReference type="Proteomes" id="UP000759131"/>
    </source>
</evidence>
<comment type="subcellular location">
    <subcellularLocation>
        <location evidence="1">Cell membrane</location>
        <topology evidence="1">Multi-pass membrane protein</topology>
    </subcellularLocation>
</comment>
<dbReference type="Pfam" id="PF12698">
    <property type="entry name" value="ABC2_membrane_3"/>
    <property type="match status" value="1"/>
</dbReference>
<dbReference type="EMBL" id="CAJPIZ010007508">
    <property type="protein sequence ID" value="CAG2110357.1"/>
    <property type="molecule type" value="Genomic_DNA"/>
</dbReference>
<keyword evidence="9" id="KW-1185">Reference proteome</keyword>
<evidence type="ECO:0000256" key="2">
    <source>
        <dbReference type="ARBA" id="ARBA00022475"/>
    </source>
</evidence>
<dbReference type="SUPFAM" id="SSF52540">
    <property type="entry name" value="P-loop containing nucleoside triphosphate hydrolases"/>
    <property type="match status" value="1"/>
</dbReference>
<evidence type="ECO:0000256" key="3">
    <source>
        <dbReference type="ARBA" id="ARBA00022692"/>
    </source>
</evidence>
<organism evidence="8">
    <name type="scientific">Medioppia subpectinata</name>
    <dbReference type="NCBI Taxonomy" id="1979941"/>
    <lineage>
        <taxon>Eukaryota</taxon>
        <taxon>Metazoa</taxon>
        <taxon>Ecdysozoa</taxon>
        <taxon>Arthropoda</taxon>
        <taxon>Chelicerata</taxon>
        <taxon>Arachnida</taxon>
        <taxon>Acari</taxon>
        <taxon>Acariformes</taxon>
        <taxon>Sarcoptiformes</taxon>
        <taxon>Oribatida</taxon>
        <taxon>Brachypylina</taxon>
        <taxon>Oppioidea</taxon>
        <taxon>Oppiidae</taxon>
        <taxon>Medioppia</taxon>
    </lineage>
</organism>
<dbReference type="Gene3D" id="3.40.50.300">
    <property type="entry name" value="P-loop containing nucleotide triphosphate hydrolases"/>
    <property type="match status" value="1"/>
</dbReference>
<evidence type="ECO:0000256" key="5">
    <source>
        <dbReference type="ARBA" id="ARBA00023136"/>
    </source>
</evidence>
<sequence length="641" mass="72428">MIHTPALLMLDEPTVGVDSLIRCRIWQHLLDLCQNNKEEAQGAHTVGFIYEGKLLAQSNPIELQHQYQCNTLEEVYYKLVSNQADITVHINNNTHRDNMTTSDNTAHLHNTDVQILCANWRRVRTLLWKAWLRTRAIITILVWVMGRDPNRMPVAIYNADPDGELAKQFIATIDNRQLQVVHYPSNETAVMAVVDGQALMALKFGPDFSNAMTAKLADPLRVSDDDLADSEIRAAVDASDQVLATFGQLYLVQTFYKFMANHTKHIGHNPLAYGLPISTHITHGSGGAQYYRNYAAPSILIQIQYILPMIGQAFALLGERLMVTLDRDICAGVRPLEILITQLSVHGAHVVAQSLLSLLVTFYFYGLTMVGDPALALLLFIIVGFNGMLTGTLLALVYDGAATIMKNNNNINNNINNNTKECNIRVQQKVDTNFGRIFTIGTYRKMPENVGQMRRYCQENMDMLNFIKNYTDKCLEHLPKQVSSVFIYTEQKTLFDTVCKKDSKQRRDLFKASPCANAGANEFVKCHHNLIDAMVALKSAKDDRLKIPYVCCEYWKVRACMVHSGKRVEQCDNKKVDTILKYIDSLTDNVLDLLCGDYQEGTDKCYRLGDAPRQALTRLTRSKSFLFPVIEMLKDFPNIQG</sequence>
<feature type="domain" description="ABC-2 type transporter transmembrane" evidence="7">
    <location>
        <begin position="137"/>
        <end position="395"/>
    </location>
</feature>
<evidence type="ECO:0000256" key="4">
    <source>
        <dbReference type="ARBA" id="ARBA00022989"/>
    </source>
</evidence>
<dbReference type="GO" id="GO:0140359">
    <property type="term" value="F:ABC-type transporter activity"/>
    <property type="evidence" value="ECO:0007669"/>
    <property type="project" value="InterPro"/>
</dbReference>
<protein>
    <recommendedName>
        <fullName evidence="7">ABC-2 type transporter transmembrane domain-containing protein</fullName>
    </recommendedName>
</protein>
<proteinExistence type="predicted"/>
<dbReference type="PANTHER" id="PTHR30294:SF38">
    <property type="entry name" value="TRANSPORT PERMEASE PROTEIN"/>
    <property type="match status" value="1"/>
</dbReference>
<keyword evidence="5 6" id="KW-0472">Membrane</keyword>
<dbReference type="InterPro" id="IPR027417">
    <property type="entry name" value="P-loop_NTPase"/>
</dbReference>
<dbReference type="EMBL" id="OC862083">
    <property type="protein sequence ID" value="CAD7629927.1"/>
    <property type="molecule type" value="Genomic_DNA"/>
</dbReference>
<feature type="transmembrane region" description="Helical" evidence="6">
    <location>
        <begin position="377"/>
        <end position="398"/>
    </location>
</feature>
<dbReference type="GO" id="GO:0005886">
    <property type="term" value="C:plasma membrane"/>
    <property type="evidence" value="ECO:0007669"/>
    <property type="project" value="UniProtKB-SubCell"/>
</dbReference>
<gene>
    <name evidence="8" type="ORF">OSB1V03_LOCUS10341</name>
</gene>
<evidence type="ECO:0000256" key="6">
    <source>
        <dbReference type="SAM" id="Phobius"/>
    </source>
</evidence>
<dbReference type="InterPro" id="IPR051449">
    <property type="entry name" value="ABC-2_transporter_component"/>
</dbReference>
<evidence type="ECO:0000313" key="8">
    <source>
        <dbReference type="EMBL" id="CAD7629927.1"/>
    </source>
</evidence>